<evidence type="ECO:0000256" key="2">
    <source>
        <dbReference type="ARBA" id="ARBA00022490"/>
    </source>
</evidence>
<dbReference type="PANTHER" id="PTHR30204">
    <property type="entry name" value="REDOX-CYCLING DRUG-SENSING TRANSCRIPTIONAL ACTIVATOR SOXR"/>
    <property type="match status" value="1"/>
</dbReference>
<dbReference type="Proteomes" id="UP000501427">
    <property type="component" value="Chromosome"/>
</dbReference>
<dbReference type="RefSeq" id="WP_171275271.1">
    <property type="nucleotide sequence ID" value="NZ_CAWPJG010000001.1"/>
</dbReference>
<evidence type="ECO:0000256" key="5">
    <source>
        <dbReference type="ARBA" id="ARBA00023163"/>
    </source>
</evidence>
<dbReference type="InterPro" id="IPR009061">
    <property type="entry name" value="DNA-bd_dom_put_sf"/>
</dbReference>
<proteinExistence type="predicted"/>
<dbReference type="NCBIfam" id="TIGR02044">
    <property type="entry name" value="CueR"/>
    <property type="match status" value="1"/>
</dbReference>
<evidence type="ECO:0000313" key="7">
    <source>
        <dbReference type="EMBL" id="QJT20331.1"/>
    </source>
</evidence>
<organism evidence="7 8">
    <name type="scientific">Aeromonas media</name>
    <dbReference type="NCBI Taxonomy" id="651"/>
    <lineage>
        <taxon>Bacteria</taxon>
        <taxon>Pseudomonadati</taxon>
        <taxon>Pseudomonadota</taxon>
        <taxon>Gammaproteobacteria</taxon>
        <taxon>Aeromonadales</taxon>
        <taxon>Aeromonadaceae</taxon>
        <taxon>Aeromonas</taxon>
    </lineage>
</organism>
<dbReference type="GO" id="GO:0005737">
    <property type="term" value="C:cytoplasm"/>
    <property type="evidence" value="ECO:0007669"/>
    <property type="project" value="UniProtKB-SubCell"/>
</dbReference>
<feature type="domain" description="HTH merR-type" evidence="6">
    <location>
        <begin position="1"/>
        <end position="69"/>
    </location>
</feature>
<dbReference type="PROSITE" id="PS00552">
    <property type="entry name" value="HTH_MERR_1"/>
    <property type="match status" value="1"/>
</dbReference>
<comment type="subcellular location">
    <subcellularLocation>
        <location evidence="1">Cytoplasm</location>
    </subcellularLocation>
</comment>
<dbReference type="CDD" id="cd01108">
    <property type="entry name" value="HTH_CueR"/>
    <property type="match status" value="1"/>
</dbReference>
<dbReference type="PANTHER" id="PTHR30204:SF94">
    <property type="entry name" value="HEAVY METAL-DEPENDENT TRANSCRIPTIONAL REGULATOR HI_0293-RELATED"/>
    <property type="match status" value="1"/>
</dbReference>
<dbReference type="InterPro" id="IPR047057">
    <property type="entry name" value="MerR_fam"/>
</dbReference>
<keyword evidence="3" id="KW-0805">Transcription regulation</keyword>
<dbReference type="PRINTS" id="PR00040">
    <property type="entry name" value="HTHMERR"/>
</dbReference>
<dbReference type="GO" id="GO:0003677">
    <property type="term" value="F:DNA binding"/>
    <property type="evidence" value="ECO:0007669"/>
    <property type="project" value="UniProtKB-KW"/>
</dbReference>
<evidence type="ECO:0000256" key="1">
    <source>
        <dbReference type="ARBA" id="ARBA00004496"/>
    </source>
</evidence>
<keyword evidence="2" id="KW-0963">Cytoplasm</keyword>
<reference evidence="7 8" key="1">
    <citation type="submission" date="2019-03" db="EMBL/GenBank/DDBJ databases">
        <title>Novel transposon Tn6433 accelerates the dissemination of tet(E) in Aeromonas from aerobic biofilm under oxytetracycline stress.</title>
        <authorList>
            <person name="Shi Y."/>
            <person name="Tian Z."/>
            <person name="Zhang Y."/>
            <person name="Zhang H."/>
            <person name="Yang M."/>
        </authorList>
    </citation>
    <scope>NUCLEOTIDE SEQUENCE [LARGE SCALE GENOMIC DNA]</scope>
    <source>
        <strain evidence="7 8">T0.1-19</strain>
    </source>
</reference>
<dbReference type="SUPFAM" id="SSF46955">
    <property type="entry name" value="Putative DNA-binding domain"/>
    <property type="match status" value="1"/>
</dbReference>
<dbReference type="SMART" id="SM00422">
    <property type="entry name" value="HTH_MERR"/>
    <property type="match status" value="1"/>
</dbReference>
<evidence type="ECO:0000313" key="8">
    <source>
        <dbReference type="Proteomes" id="UP000501427"/>
    </source>
</evidence>
<keyword evidence="4" id="KW-0238">DNA-binding</keyword>
<dbReference type="GO" id="GO:0003700">
    <property type="term" value="F:DNA-binding transcription factor activity"/>
    <property type="evidence" value="ECO:0007669"/>
    <property type="project" value="InterPro"/>
</dbReference>
<dbReference type="Gene3D" id="1.10.1660.10">
    <property type="match status" value="1"/>
</dbReference>
<evidence type="ECO:0000259" key="6">
    <source>
        <dbReference type="PROSITE" id="PS50937"/>
    </source>
</evidence>
<dbReference type="GO" id="GO:0045893">
    <property type="term" value="P:positive regulation of DNA-templated transcription"/>
    <property type="evidence" value="ECO:0007669"/>
    <property type="project" value="InterPro"/>
</dbReference>
<dbReference type="Pfam" id="PF13411">
    <property type="entry name" value="MerR_1"/>
    <property type="match status" value="1"/>
</dbReference>
<protein>
    <submittedName>
        <fullName evidence="7">Cu(I)-responsive transcriptional regulator</fullName>
    </submittedName>
</protein>
<sequence>MNISKVAKATGLTAKTIRYYESIGLIAPPIRSENGYRSYSDGALRELSFVKRARETGFNLEECRELLALYRDEHRTSAQVKKLAQEKIVDLRARIAGSQAMLASLEAVVSCCHGDERPECPILDVMEQRDVVAHCGQIANEMTRIDGH</sequence>
<accession>A0A6M4Y915</accession>
<evidence type="ECO:0000256" key="4">
    <source>
        <dbReference type="ARBA" id="ARBA00023125"/>
    </source>
</evidence>
<dbReference type="AlphaFoldDB" id="A0A6M4Y915"/>
<dbReference type="GO" id="GO:0005507">
    <property type="term" value="F:copper ion binding"/>
    <property type="evidence" value="ECO:0007669"/>
    <property type="project" value="InterPro"/>
</dbReference>
<keyword evidence="5" id="KW-0804">Transcription</keyword>
<dbReference type="InterPro" id="IPR000551">
    <property type="entry name" value="MerR-type_HTH_dom"/>
</dbReference>
<evidence type="ECO:0000256" key="3">
    <source>
        <dbReference type="ARBA" id="ARBA00023015"/>
    </source>
</evidence>
<name>A0A6M4Y915_AERME</name>
<dbReference type="PROSITE" id="PS50937">
    <property type="entry name" value="HTH_MERR_2"/>
    <property type="match status" value="1"/>
</dbReference>
<dbReference type="EMBL" id="CP038441">
    <property type="protein sequence ID" value="QJT20331.1"/>
    <property type="molecule type" value="Genomic_DNA"/>
</dbReference>
<dbReference type="InterPro" id="IPR011789">
    <property type="entry name" value="CueR"/>
</dbReference>
<gene>
    <name evidence="7" type="primary">cueR</name>
    <name evidence="7" type="ORF">E4184_01780</name>
</gene>